<accession>A0ACB9K004</accession>
<dbReference type="Proteomes" id="UP001056120">
    <property type="component" value="Linkage Group LG02"/>
</dbReference>
<organism evidence="1 2">
    <name type="scientific">Smallanthus sonchifolius</name>
    <dbReference type="NCBI Taxonomy" id="185202"/>
    <lineage>
        <taxon>Eukaryota</taxon>
        <taxon>Viridiplantae</taxon>
        <taxon>Streptophyta</taxon>
        <taxon>Embryophyta</taxon>
        <taxon>Tracheophyta</taxon>
        <taxon>Spermatophyta</taxon>
        <taxon>Magnoliopsida</taxon>
        <taxon>eudicotyledons</taxon>
        <taxon>Gunneridae</taxon>
        <taxon>Pentapetalae</taxon>
        <taxon>asterids</taxon>
        <taxon>campanulids</taxon>
        <taxon>Asterales</taxon>
        <taxon>Asteraceae</taxon>
        <taxon>Asteroideae</taxon>
        <taxon>Heliantheae alliance</taxon>
        <taxon>Millerieae</taxon>
        <taxon>Smallanthus</taxon>
    </lineage>
</organism>
<evidence type="ECO:0000313" key="2">
    <source>
        <dbReference type="Proteomes" id="UP001056120"/>
    </source>
</evidence>
<dbReference type="EMBL" id="CM042019">
    <property type="protein sequence ID" value="KAI3825566.1"/>
    <property type="molecule type" value="Genomic_DNA"/>
</dbReference>
<keyword evidence="2" id="KW-1185">Reference proteome</keyword>
<evidence type="ECO:0000313" key="1">
    <source>
        <dbReference type="EMBL" id="KAI3825566.1"/>
    </source>
</evidence>
<name>A0ACB9K004_9ASTR</name>
<reference evidence="1 2" key="2">
    <citation type="journal article" date="2022" name="Mol. Ecol. Resour.">
        <title>The genomes of chicory, endive, great burdock and yacon provide insights into Asteraceae paleo-polyploidization history and plant inulin production.</title>
        <authorList>
            <person name="Fan W."/>
            <person name="Wang S."/>
            <person name="Wang H."/>
            <person name="Wang A."/>
            <person name="Jiang F."/>
            <person name="Liu H."/>
            <person name="Zhao H."/>
            <person name="Xu D."/>
            <person name="Zhang Y."/>
        </authorList>
    </citation>
    <scope>NUCLEOTIDE SEQUENCE [LARGE SCALE GENOMIC DNA]</scope>
    <source>
        <strain evidence="2">cv. Yunnan</strain>
        <tissue evidence="1">Leaves</tissue>
    </source>
</reference>
<gene>
    <name evidence="1" type="ORF">L1987_07057</name>
</gene>
<comment type="caution">
    <text evidence="1">The sequence shown here is derived from an EMBL/GenBank/DDBJ whole genome shotgun (WGS) entry which is preliminary data.</text>
</comment>
<reference evidence="2" key="1">
    <citation type="journal article" date="2022" name="Mol. Ecol. Resour.">
        <title>The genomes of chicory, endive, great burdock and yacon provide insights into Asteraceae palaeo-polyploidization history and plant inulin production.</title>
        <authorList>
            <person name="Fan W."/>
            <person name="Wang S."/>
            <person name="Wang H."/>
            <person name="Wang A."/>
            <person name="Jiang F."/>
            <person name="Liu H."/>
            <person name="Zhao H."/>
            <person name="Xu D."/>
            <person name="Zhang Y."/>
        </authorList>
    </citation>
    <scope>NUCLEOTIDE SEQUENCE [LARGE SCALE GENOMIC DNA]</scope>
    <source>
        <strain evidence="2">cv. Yunnan</strain>
    </source>
</reference>
<protein>
    <submittedName>
        <fullName evidence="1">Uncharacterized protein</fullName>
    </submittedName>
</protein>
<proteinExistence type="predicted"/>
<sequence>MANQGDLNKEKNVGDGHDNGSGSNRSVHSPKDDKMDEAIGRRISEEVAKAFEQTMPIFLAKIQGVVKAAFVERENKTKEDEIIIVDGSNKDKGKEKERRPCTYKDYMICKPKDFHGEVDPLVSQRWITEIESTFETCHYDPEDRVVLAVNQLKGRAKDSLHNLRKEKDSIGSISWEEFKEAFLKNHCPQAAVDHITEEFLRMRQYNESIDELAGMFYDKSQFCPELEVEVASKKTKLASPSKKPFVKATARYCRTCGNEHSGECRIKTKSCYICGKPGHIDTQCSSPINLCYNCYKPGLMRNECPELKQGESGGKKLEIPRPKGRAFQITAEEAKKTPDVVSGVLMINSLSTLTLFDSGASRSFISLKFANRTSFLSKRLGEPLEIEVVNDRSFLVFDVYVICKLEAEGETFSIDLIRMTLGEFDVIVGMDWLYRYRVNIMCGPKPIQLISLSRRSLYIRGERIGGVLLCSYLKAMKYIVHGCKAFMACVMDSSRDVRSYRGFQPREKWSLGLI</sequence>